<proteinExistence type="predicted"/>
<feature type="transmembrane region" description="Helical" evidence="1">
    <location>
        <begin position="68"/>
        <end position="86"/>
    </location>
</feature>
<evidence type="ECO:0000313" key="3">
    <source>
        <dbReference type="Proteomes" id="UP001286456"/>
    </source>
</evidence>
<comment type="caution">
    <text evidence="2">The sequence shown here is derived from an EMBL/GenBank/DDBJ whole genome shotgun (WGS) entry which is preliminary data.</text>
</comment>
<gene>
    <name evidence="2" type="ORF">B0T19DRAFT_53180</name>
</gene>
<dbReference type="Proteomes" id="UP001286456">
    <property type="component" value="Unassembled WGS sequence"/>
</dbReference>
<keyword evidence="1" id="KW-1133">Transmembrane helix</keyword>
<feature type="transmembrane region" description="Helical" evidence="1">
    <location>
        <begin position="35"/>
        <end position="56"/>
    </location>
</feature>
<dbReference type="EMBL" id="JAUEPO010000001">
    <property type="protein sequence ID" value="KAK3336862.1"/>
    <property type="molecule type" value="Genomic_DNA"/>
</dbReference>
<accession>A0AAE0J4N5</accession>
<sequence>MVQLQKSPRPQHPLPCFFSLSMARLGSGKGRCASHSTLCGLFSVVIGWVNWGYGAAFWQHKIGGEEKLCFFACFFACFFFGSWIGFREPCSKCDCVIAGGVLALKMHFRRLLLSLAYLDWLCVRVYAPRFGCGELVGGGATVTSSPASERTGKGTKTSHG</sequence>
<evidence type="ECO:0000313" key="2">
    <source>
        <dbReference type="EMBL" id="KAK3336862.1"/>
    </source>
</evidence>
<protein>
    <recommendedName>
        <fullName evidence="4">Transmembrane protein</fullName>
    </recommendedName>
</protein>
<reference evidence="2" key="2">
    <citation type="submission" date="2023-06" db="EMBL/GenBank/DDBJ databases">
        <authorList>
            <consortium name="Lawrence Berkeley National Laboratory"/>
            <person name="Haridas S."/>
            <person name="Hensen N."/>
            <person name="Bonometti L."/>
            <person name="Westerberg I."/>
            <person name="Brannstrom I.O."/>
            <person name="Guillou S."/>
            <person name="Cros-Aarteil S."/>
            <person name="Calhoun S."/>
            <person name="Kuo A."/>
            <person name="Mondo S."/>
            <person name="Pangilinan J."/>
            <person name="Riley R."/>
            <person name="Labutti K."/>
            <person name="Andreopoulos B."/>
            <person name="Lipzen A."/>
            <person name="Chen C."/>
            <person name="Yanf M."/>
            <person name="Daum C."/>
            <person name="Ng V."/>
            <person name="Clum A."/>
            <person name="Steindorff A."/>
            <person name="Ohm R."/>
            <person name="Martin F."/>
            <person name="Silar P."/>
            <person name="Natvig D."/>
            <person name="Lalanne C."/>
            <person name="Gautier V."/>
            <person name="Ament-Velasquez S.L."/>
            <person name="Kruys A."/>
            <person name="Hutchinson M.I."/>
            <person name="Powell A.J."/>
            <person name="Barry K."/>
            <person name="Miller A.N."/>
            <person name="Grigoriev I.V."/>
            <person name="Debuchy R."/>
            <person name="Gladieux P."/>
            <person name="Thoren M.H."/>
            <person name="Johannesson H."/>
        </authorList>
    </citation>
    <scope>NUCLEOTIDE SEQUENCE</scope>
    <source>
        <strain evidence="2">SMH4131-1</strain>
    </source>
</reference>
<organism evidence="2 3">
    <name type="scientific">Cercophora scortea</name>
    <dbReference type="NCBI Taxonomy" id="314031"/>
    <lineage>
        <taxon>Eukaryota</taxon>
        <taxon>Fungi</taxon>
        <taxon>Dikarya</taxon>
        <taxon>Ascomycota</taxon>
        <taxon>Pezizomycotina</taxon>
        <taxon>Sordariomycetes</taxon>
        <taxon>Sordariomycetidae</taxon>
        <taxon>Sordariales</taxon>
        <taxon>Lasiosphaeriaceae</taxon>
        <taxon>Cercophora</taxon>
    </lineage>
</organism>
<keyword evidence="1" id="KW-0472">Membrane</keyword>
<keyword evidence="3" id="KW-1185">Reference proteome</keyword>
<evidence type="ECO:0008006" key="4">
    <source>
        <dbReference type="Google" id="ProtNLM"/>
    </source>
</evidence>
<keyword evidence="1" id="KW-0812">Transmembrane</keyword>
<reference evidence="2" key="1">
    <citation type="journal article" date="2023" name="Mol. Phylogenet. Evol.">
        <title>Genome-scale phylogeny and comparative genomics of the fungal order Sordariales.</title>
        <authorList>
            <person name="Hensen N."/>
            <person name="Bonometti L."/>
            <person name="Westerberg I."/>
            <person name="Brannstrom I.O."/>
            <person name="Guillou S."/>
            <person name="Cros-Aarteil S."/>
            <person name="Calhoun S."/>
            <person name="Haridas S."/>
            <person name="Kuo A."/>
            <person name="Mondo S."/>
            <person name="Pangilinan J."/>
            <person name="Riley R."/>
            <person name="LaButti K."/>
            <person name="Andreopoulos B."/>
            <person name="Lipzen A."/>
            <person name="Chen C."/>
            <person name="Yan M."/>
            <person name="Daum C."/>
            <person name="Ng V."/>
            <person name="Clum A."/>
            <person name="Steindorff A."/>
            <person name="Ohm R.A."/>
            <person name="Martin F."/>
            <person name="Silar P."/>
            <person name="Natvig D.O."/>
            <person name="Lalanne C."/>
            <person name="Gautier V."/>
            <person name="Ament-Velasquez S.L."/>
            <person name="Kruys A."/>
            <person name="Hutchinson M.I."/>
            <person name="Powell A.J."/>
            <person name="Barry K."/>
            <person name="Miller A.N."/>
            <person name="Grigoriev I.V."/>
            <person name="Debuchy R."/>
            <person name="Gladieux P."/>
            <person name="Hiltunen Thoren M."/>
            <person name="Johannesson H."/>
        </authorList>
    </citation>
    <scope>NUCLEOTIDE SEQUENCE</scope>
    <source>
        <strain evidence="2">SMH4131-1</strain>
    </source>
</reference>
<dbReference type="AlphaFoldDB" id="A0AAE0J4N5"/>
<evidence type="ECO:0000256" key="1">
    <source>
        <dbReference type="SAM" id="Phobius"/>
    </source>
</evidence>
<name>A0AAE0J4N5_9PEZI</name>